<name>A0ABQ3F0L3_9ACTN</name>
<evidence type="ECO:0000313" key="2">
    <source>
        <dbReference type="EMBL" id="GHB79853.1"/>
    </source>
</evidence>
<reference evidence="3" key="1">
    <citation type="journal article" date="2019" name="Int. J. Syst. Evol. Microbiol.">
        <title>The Global Catalogue of Microorganisms (GCM) 10K type strain sequencing project: providing services to taxonomists for standard genome sequencing and annotation.</title>
        <authorList>
            <consortium name="The Broad Institute Genomics Platform"/>
            <consortium name="The Broad Institute Genome Sequencing Center for Infectious Disease"/>
            <person name="Wu L."/>
            <person name="Ma J."/>
        </authorList>
    </citation>
    <scope>NUCLEOTIDE SEQUENCE [LARGE SCALE GENOMIC DNA]</scope>
    <source>
        <strain evidence="3">JCM 4738</strain>
    </source>
</reference>
<sequence>MPSAPAARIAVIASGSQEGPVSLSSRSADRFSPEGSAFGSAGVSGVWGWGVVVNSMPMSRSNSASTASTAGAAGVGSVRSAERFRPEPPAGTWDSTGGVVWCSVIQAVRFWSQRRVWSGPAAFAETGSRRGGGRRWR</sequence>
<comment type="caution">
    <text evidence="2">The sequence shown here is derived from an EMBL/GenBank/DDBJ whole genome shotgun (WGS) entry which is preliminary data.</text>
</comment>
<dbReference type="EMBL" id="BMVP01000017">
    <property type="protein sequence ID" value="GHB79853.1"/>
    <property type="molecule type" value="Genomic_DNA"/>
</dbReference>
<protein>
    <submittedName>
        <fullName evidence="2">Uncharacterized protein</fullName>
    </submittedName>
</protein>
<proteinExistence type="predicted"/>
<accession>A0ABQ3F0L3</accession>
<dbReference type="Proteomes" id="UP000642673">
    <property type="component" value="Unassembled WGS sequence"/>
</dbReference>
<evidence type="ECO:0000313" key="3">
    <source>
        <dbReference type="Proteomes" id="UP000642673"/>
    </source>
</evidence>
<organism evidence="2 3">
    <name type="scientific">Streptomyces cirratus</name>
    <dbReference type="NCBI Taxonomy" id="68187"/>
    <lineage>
        <taxon>Bacteria</taxon>
        <taxon>Bacillati</taxon>
        <taxon>Actinomycetota</taxon>
        <taxon>Actinomycetes</taxon>
        <taxon>Kitasatosporales</taxon>
        <taxon>Streptomycetaceae</taxon>
        <taxon>Streptomyces</taxon>
    </lineage>
</organism>
<gene>
    <name evidence="2" type="ORF">GCM10010347_58050</name>
</gene>
<feature type="region of interest" description="Disordered" evidence="1">
    <location>
        <begin position="60"/>
        <end position="92"/>
    </location>
</feature>
<feature type="compositionally biased region" description="Low complexity" evidence="1">
    <location>
        <begin position="60"/>
        <end position="79"/>
    </location>
</feature>
<evidence type="ECO:0000256" key="1">
    <source>
        <dbReference type="SAM" id="MobiDB-lite"/>
    </source>
</evidence>
<keyword evidence="3" id="KW-1185">Reference proteome</keyword>